<keyword evidence="9" id="KW-1185">Reference proteome</keyword>
<dbReference type="Proteomes" id="UP000076927">
    <property type="component" value="Chromosome"/>
</dbReference>
<comment type="subcellular location">
    <subcellularLocation>
        <location evidence="1">Cell membrane</location>
    </subcellularLocation>
</comment>
<protein>
    <recommendedName>
        <fullName evidence="7">PDGLE domain-containing protein</fullName>
    </recommendedName>
</protein>
<feature type="transmembrane region" description="Helical" evidence="6">
    <location>
        <begin position="63"/>
        <end position="83"/>
    </location>
</feature>
<keyword evidence="5 6" id="KW-0472">Membrane</keyword>
<accession>A0A172TNX2</accession>
<dbReference type="STRING" id="1178515.SY83_07910"/>
<evidence type="ECO:0000313" key="9">
    <source>
        <dbReference type="Proteomes" id="UP000076927"/>
    </source>
</evidence>
<keyword evidence="4 6" id="KW-1133">Transmembrane helix</keyword>
<evidence type="ECO:0000256" key="1">
    <source>
        <dbReference type="ARBA" id="ARBA00004236"/>
    </source>
</evidence>
<gene>
    <name evidence="8" type="ORF">SY83_07910</name>
</gene>
<evidence type="ECO:0000259" key="7">
    <source>
        <dbReference type="Pfam" id="PF13190"/>
    </source>
</evidence>
<sequence>MVAGTIVIAGVLSPYASSKPDGLDRVAEDHQFADQASPVFQWSPFPDYEAGSFASNALKVGTAGVLGIILVISVLYGITYLLAKRGMIHDRQNNDKSK</sequence>
<keyword evidence="3 6" id="KW-0812">Transmembrane</keyword>
<dbReference type="InterPro" id="IPR025937">
    <property type="entry name" value="PDGLE_dom"/>
</dbReference>
<dbReference type="GO" id="GO:0005886">
    <property type="term" value="C:plasma membrane"/>
    <property type="evidence" value="ECO:0007669"/>
    <property type="project" value="UniProtKB-SubCell"/>
</dbReference>
<organism evidence="8 9">
    <name type="scientific">Paenibacillus swuensis</name>
    <dbReference type="NCBI Taxonomy" id="1178515"/>
    <lineage>
        <taxon>Bacteria</taxon>
        <taxon>Bacillati</taxon>
        <taxon>Bacillota</taxon>
        <taxon>Bacilli</taxon>
        <taxon>Bacillales</taxon>
        <taxon>Paenibacillaceae</taxon>
        <taxon>Paenibacillus</taxon>
    </lineage>
</organism>
<dbReference type="KEGG" id="pswu:SY83_07910"/>
<dbReference type="EMBL" id="CP011388">
    <property type="protein sequence ID" value="ANE48789.1"/>
    <property type="molecule type" value="Genomic_DNA"/>
</dbReference>
<evidence type="ECO:0000256" key="4">
    <source>
        <dbReference type="ARBA" id="ARBA00022989"/>
    </source>
</evidence>
<evidence type="ECO:0000256" key="5">
    <source>
        <dbReference type="ARBA" id="ARBA00023136"/>
    </source>
</evidence>
<evidence type="ECO:0000256" key="6">
    <source>
        <dbReference type="SAM" id="Phobius"/>
    </source>
</evidence>
<feature type="domain" description="PDGLE" evidence="7">
    <location>
        <begin position="3"/>
        <end position="83"/>
    </location>
</feature>
<evidence type="ECO:0000313" key="8">
    <source>
        <dbReference type="EMBL" id="ANE48789.1"/>
    </source>
</evidence>
<evidence type="ECO:0000256" key="3">
    <source>
        <dbReference type="ARBA" id="ARBA00022692"/>
    </source>
</evidence>
<evidence type="ECO:0000256" key="2">
    <source>
        <dbReference type="ARBA" id="ARBA00022475"/>
    </source>
</evidence>
<reference evidence="8 9" key="1">
    <citation type="submission" date="2015-01" db="EMBL/GenBank/DDBJ databases">
        <title>Paenibacillus swuensis/DY6/whole genome sequencing.</title>
        <authorList>
            <person name="Kim M.K."/>
            <person name="Srinivasan S."/>
            <person name="Lee J.-J."/>
        </authorList>
    </citation>
    <scope>NUCLEOTIDE SEQUENCE [LARGE SCALE GENOMIC DNA]</scope>
    <source>
        <strain evidence="8 9">DY6</strain>
    </source>
</reference>
<proteinExistence type="predicted"/>
<dbReference type="AlphaFoldDB" id="A0A172TNX2"/>
<name>A0A172TNX2_9BACL</name>
<dbReference type="PATRIC" id="fig|1178515.4.peg.1571"/>
<dbReference type="Pfam" id="PF13190">
    <property type="entry name" value="PDGLE"/>
    <property type="match status" value="1"/>
</dbReference>
<keyword evidence="2" id="KW-1003">Cell membrane</keyword>